<gene>
    <name evidence="2" type="ORF">PQO03_19855</name>
</gene>
<evidence type="ECO:0000259" key="1">
    <source>
        <dbReference type="Pfam" id="PF01261"/>
    </source>
</evidence>
<keyword evidence="3" id="KW-1185">Reference proteome</keyword>
<dbReference type="InterPro" id="IPR013022">
    <property type="entry name" value="Xyl_isomerase-like_TIM-brl"/>
</dbReference>
<dbReference type="EMBL" id="CP117812">
    <property type="protein sequence ID" value="WDE98076.1"/>
    <property type="molecule type" value="Genomic_DNA"/>
</dbReference>
<organism evidence="2 3">
    <name type="scientific">Lentisphaera profundi</name>
    <dbReference type="NCBI Taxonomy" id="1658616"/>
    <lineage>
        <taxon>Bacteria</taxon>
        <taxon>Pseudomonadati</taxon>
        <taxon>Lentisphaerota</taxon>
        <taxon>Lentisphaeria</taxon>
        <taxon>Lentisphaerales</taxon>
        <taxon>Lentisphaeraceae</taxon>
        <taxon>Lentisphaera</taxon>
    </lineage>
</organism>
<protein>
    <submittedName>
        <fullName evidence="2">TIM barrel protein</fullName>
    </submittedName>
</protein>
<dbReference type="PANTHER" id="PTHR12110">
    <property type="entry name" value="HYDROXYPYRUVATE ISOMERASE"/>
    <property type="match status" value="1"/>
</dbReference>
<dbReference type="Proteomes" id="UP001214250">
    <property type="component" value="Chromosome 2"/>
</dbReference>
<accession>A0ABY7VV26</accession>
<dbReference type="RefSeq" id="WP_274152842.1">
    <property type="nucleotide sequence ID" value="NZ_CP117812.1"/>
</dbReference>
<sequence>MARTVFHASIEGAQHGAKTLEELVIFAKESGAAGVGPSNYHIEKGDGFMSAAEIKAVFDKHGMKLDGISCHCPFWVHTTAWTGSKTIRPFLPKSVWEKSPEEIEAWCEKYILDFLELMAELNSKIIPMFWGISHGFEMATGYPFGFFSGPEYDLIKEGNERFAEKTAKIRAKANELGIYLCHEIHPNSAALCADDFNELVKACDGDKCLGVTADPSHCWEGEDFETRFRKVGDRIYSVAVKNFFVRPGINLRSMTGDWRKRAMQFCDIPSGDMNMMRFTELMIDLGYVERYCSIMGTETAPLVTEAESAYRDLDATSANAIQYAAEHLVFPIAEGSFEDGMGSDD</sequence>
<dbReference type="Gene3D" id="3.20.20.150">
    <property type="entry name" value="Divalent-metal-dependent TIM barrel enzymes"/>
    <property type="match status" value="1"/>
</dbReference>
<dbReference type="InterPro" id="IPR036237">
    <property type="entry name" value="Xyl_isomerase-like_sf"/>
</dbReference>
<evidence type="ECO:0000313" key="3">
    <source>
        <dbReference type="Proteomes" id="UP001214250"/>
    </source>
</evidence>
<evidence type="ECO:0000313" key="2">
    <source>
        <dbReference type="EMBL" id="WDE98076.1"/>
    </source>
</evidence>
<dbReference type="InterPro" id="IPR050312">
    <property type="entry name" value="IolE/XylAMocC-like"/>
</dbReference>
<name>A0ABY7VV26_9BACT</name>
<feature type="domain" description="Xylose isomerase-like TIM barrel" evidence="1">
    <location>
        <begin position="27"/>
        <end position="289"/>
    </location>
</feature>
<proteinExistence type="predicted"/>
<dbReference type="Pfam" id="PF01261">
    <property type="entry name" value="AP_endonuc_2"/>
    <property type="match status" value="1"/>
</dbReference>
<dbReference type="SUPFAM" id="SSF51658">
    <property type="entry name" value="Xylose isomerase-like"/>
    <property type="match status" value="1"/>
</dbReference>
<reference evidence="2 3" key="1">
    <citation type="submission" date="2023-02" db="EMBL/GenBank/DDBJ databases">
        <title>Genome sequence of Lentisphaera profundi SAORIC-696.</title>
        <authorList>
            <person name="Kim e."/>
            <person name="Cho J.-C."/>
            <person name="Choi A."/>
            <person name="Kang I."/>
        </authorList>
    </citation>
    <scope>NUCLEOTIDE SEQUENCE [LARGE SCALE GENOMIC DNA]</scope>
    <source>
        <strain evidence="2 3">SAORIC-696</strain>
    </source>
</reference>